<name>A0A645G9A4_9ZZZZ</name>
<dbReference type="AlphaFoldDB" id="A0A645G9A4"/>
<comment type="caution">
    <text evidence="1">The sequence shown here is derived from an EMBL/GenBank/DDBJ whole genome shotgun (WGS) entry which is preliminary data.</text>
</comment>
<proteinExistence type="predicted"/>
<organism evidence="1">
    <name type="scientific">bioreactor metagenome</name>
    <dbReference type="NCBI Taxonomy" id="1076179"/>
    <lineage>
        <taxon>unclassified sequences</taxon>
        <taxon>metagenomes</taxon>
        <taxon>ecological metagenomes</taxon>
    </lineage>
</organism>
<accession>A0A645G9A4</accession>
<reference evidence="1" key="1">
    <citation type="submission" date="2019-08" db="EMBL/GenBank/DDBJ databases">
        <authorList>
            <person name="Kucharzyk K."/>
            <person name="Murdoch R.W."/>
            <person name="Higgins S."/>
            <person name="Loffler F."/>
        </authorList>
    </citation>
    <scope>NUCLEOTIDE SEQUENCE</scope>
</reference>
<evidence type="ECO:0000313" key="1">
    <source>
        <dbReference type="EMBL" id="MPN23478.1"/>
    </source>
</evidence>
<protein>
    <submittedName>
        <fullName evidence="1">Uncharacterized protein</fullName>
    </submittedName>
</protein>
<dbReference type="EMBL" id="VSSQ01071999">
    <property type="protein sequence ID" value="MPN23478.1"/>
    <property type="molecule type" value="Genomic_DNA"/>
</dbReference>
<gene>
    <name evidence="1" type="ORF">SDC9_170866</name>
</gene>
<sequence length="74" mass="8141">MGDFAALYLYDGLCNVADSVPVWLSVYAILRVSAAVDKAHFSGFVFAQVECSRYRGSRVYYDVRRSYAGGMDGG</sequence>